<dbReference type="Proteomes" id="UP001251374">
    <property type="component" value="Unassembled WGS sequence"/>
</dbReference>
<gene>
    <name evidence="2" type="ORF">QC821_04170</name>
</gene>
<accession>A0ABU1HCI3</accession>
<sequence length="376" mass="43300">MTDDKATPAQLITAVDSAVTRVRTRALDVSFNELFDMYRSGELVISPEYQRLFRWPESKQSQFIESLILELPIPPIYLIEVEDGIYELIDGLQRISSYFHFRGIHPNKSDDEGGGLVLTGCDVLPDLNGSTYESLPQAIQIKLKRHFIRMEVLRRETENQFRYHMFKRLNTGGEILSPQEIRNCTIRLLDNTFNDFLKDMAKLPSYLECMEQLTDEKREQMYLEEYVLRFFALKNNREGYSKEVGEFLTSYMESVADSSKSVSFDYRVEKAAFETTFDFLNEAFGNGAFSGYNSRGNPMGYFSSLHFEAFSLGLQKYLGEISALDQDEREVVFEGLRSIKSDPEFKRLTTGGGKNYSAALNQRVEFVERKVAECLC</sequence>
<evidence type="ECO:0000313" key="3">
    <source>
        <dbReference type="Proteomes" id="UP001251374"/>
    </source>
</evidence>
<evidence type="ECO:0000313" key="2">
    <source>
        <dbReference type="EMBL" id="MDR5904469.1"/>
    </source>
</evidence>
<comment type="caution">
    <text evidence="2">The sequence shown here is derived from an EMBL/GenBank/DDBJ whole genome shotgun (WGS) entry which is preliminary data.</text>
</comment>
<keyword evidence="3" id="KW-1185">Reference proteome</keyword>
<dbReference type="InterPro" id="IPR004919">
    <property type="entry name" value="GmrSD_N"/>
</dbReference>
<dbReference type="EMBL" id="JARWAM010000003">
    <property type="protein sequence ID" value="MDR5904469.1"/>
    <property type="molecule type" value="Genomic_DNA"/>
</dbReference>
<dbReference type="PANTHER" id="PTHR39639">
    <property type="entry name" value="CHROMOSOME 16, WHOLE GENOME SHOTGUN SEQUENCE"/>
    <property type="match status" value="1"/>
</dbReference>
<dbReference type="Pfam" id="PF03235">
    <property type="entry name" value="GmrSD_N"/>
    <property type="match status" value="1"/>
</dbReference>
<reference evidence="2 3" key="1">
    <citation type="submission" date="2023-04" db="EMBL/GenBank/DDBJ databases">
        <title>A long-awaited taxogenomic arrangement of the family Halomonadaceae.</title>
        <authorList>
            <person name="De La Haba R."/>
            <person name="Chuvochina M."/>
            <person name="Wittouck S."/>
            <person name="Arahal D.R."/>
            <person name="Sanchez-Porro C."/>
            <person name="Hugenholtz P."/>
            <person name="Ventosa A."/>
        </authorList>
    </citation>
    <scope>NUCLEOTIDE SEQUENCE [LARGE SCALE GENOMIC DNA]</scope>
    <source>
        <strain evidence="2 3">DSM 26770</strain>
    </source>
</reference>
<protein>
    <submittedName>
        <fullName evidence="2">DUF262 domain-containing protein</fullName>
    </submittedName>
</protein>
<name>A0ABU1HCI3_9GAMM</name>
<dbReference type="PANTHER" id="PTHR39639:SF1">
    <property type="entry name" value="DUF262 DOMAIN-CONTAINING PROTEIN"/>
    <property type="match status" value="1"/>
</dbReference>
<feature type="domain" description="GmrSD restriction endonucleases N-terminal" evidence="1">
    <location>
        <begin position="32"/>
        <end position="185"/>
    </location>
</feature>
<dbReference type="RefSeq" id="WP_309717427.1">
    <property type="nucleotide sequence ID" value="NZ_JARWAM010000003.1"/>
</dbReference>
<organism evidence="2 3">
    <name type="scientific">Franzmannia qiaohouensis</name>
    <dbReference type="NCBI Taxonomy" id="1329370"/>
    <lineage>
        <taxon>Bacteria</taxon>
        <taxon>Pseudomonadati</taxon>
        <taxon>Pseudomonadota</taxon>
        <taxon>Gammaproteobacteria</taxon>
        <taxon>Oceanospirillales</taxon>
        <taxon>Halomonadaceae</taxon>
        <taxon>Franzmannia</taxon>
    </lineage>
</organism>
<evidence type="ECO:0000259" key="1">
    <source>
        <dbReference type="Pfam" id="PF03235"/>
    </source>
</evidence>
<proteinExistence type="predicted"/>